<accession>A0ABX7T4C6</accession>
<gene>
    <name evidence="1" type="ORF">J4G78_15955</name>
</gene>
<dbReference type="EMBL" id="CP071794">
    <property type="protein sequence ID" value="QTD55670.1"/>
    <property type="molecule type" value="Genomic_DNA"/>
</dbReference>
<dbReference type="Proteomes" id="UP000663923">
    <property type="component" value="Chromosome"/>
</dbReference>
<evidence type="ECO:0000313" key="1">
    <source>
        <dbReference type="EMBL" id="QTD55670.1"/>
    </source>
</evidence>
<sequence length="73" mass="7991">MKIPKKNHMQSNAMRAAIAKVQDKSQNGKIGSITVLDTTADSPYLNCIRNPTQPATLSWRPLVLCVLDVILTA</sequence>
<organism evidence="1 2">
    <name type="scientific">Parasphingorhabdus cellanae</name>
    <dbReference type="NCBI Taxonomy" id="2806553"/>
    <lineage>
        <taxon>Bacteria</taxon>
        <taxon>Pseudomonadati</taxon>
        <taxon>Pseudomonadota</taxon>
        <taxon>Alphaproteobacteria</taxon>
        <taxon>Sphingomonadales</taxon>
        <taxon>Sphingomonadaceae</taxon>
        <taxon>Parasphingorhabdus</taxon>
    </lineage>
</organism>
<protein>
    <submittedName>
        <fullName evidence="1">Uncharacterized protein</fullName>
    </submittedName>
</protein>
<name>A0ABX7T4C6_9SPHN</name>
<evidence type="ECO:0000313" key="2">
    <source>
        <dbReference type="Proteomes" id="UP000663923"/>
    </source>
</evidence>
<proteinExistence type="predicted"/>
<keyword evidence="2" id="KW-1185">Reference proteome</keyword>
<reference evidence="1 2" key="1">
    <citation type="submission" date="2021-03" db="EMBL/GenBank/DDBJ databases">
        <title>Complete genome of Parasphingorhabdus_sp.JHSY0214.</title>
        <authorList>
            <person name="Yoo J.H."/>
            <person name="Bae J.W."/>
        </authorList>
    </citation>
    <scope>NUCLEOTIDE SEQUENCE [LARGE SCALE GENOMIC DNA]</scope>
    <source>
        <strain evidence="1 2">JHSY0214</strain>
    </source>
</reference>
<dbReference type="RefSeq" id="WP_207987498.1">
    <property type="nucleotide sequence ID" value="NZ_CP071794.1"/>
</dbReference>